<evidence type="ECO:0000256" key="3">
    <source>
        <dbReference type="ARBA" id="ARBA00022833"/>
    </source>
</evidence>
<dbReference type="InterPro" id="IPR004910">
    <property type="entry name" value="Yippee/Mis18/Cereblon"/>
</dbReference>
<evidence type="ECO:0000259" key="5">
    <source>
        <dbReference type="PROSITE" id="PS51792"/>
    </source>
</evidence>
<protein>
    <recommendedName>
        <fullName evidence="4">Protein yippee-like</fullName>
    </recommendedName>
</protein>
<name>A0A436ZZ21_ARTFL</name>
<dbReference type="Proteomes" id="UP000283090">
    <property type="component" value="Unassembled WGS sequence"/>
</dbReference>
<keyword evidence="2" id="KW-0479">Metal-binding</keyword>
<dbReference type="OrthoDB" id="6407410at2759"/>
<dbReference type="InterPro" id="IPR034751">
    <property type="entry name" value="Yippee"/>
</dbReference>
<dbReference type="PROSITE" id="PS51792">
    <property type="entry name" value="YIPPEE"/>
    <property type="match status" value="1"/>
</dbReference>
<dbReference type="PANTHER" id="PTHR13848">
    <property type="entry name" value="PROTEIN YIPPEE-LIKE CG15309-RELATED"/>
    <property type="match status" value="1"/>
</dbReference>
<proteinExistence type="inferred from homology"/>
<evidence type="ECO:0000313" key="6">
    <source>
        <dbReference type="EMBL" id="RVD84220.1"/>
    </source>
</evidence>
<organism evidence="6 7">
    <name type="scientific">Arthrobotrys flagrans</name>
    <name type="common">Nematode-trapping fungus</name>
    <name type="synonym">Trichothecium flagrans</name>
    <dbReference type="NCBI Taxonomy" id="97331"/>
    <lineage>
        <taxon>Eukaryota</taxon>
        <taxon>Fungi</taxon>
        <taxon>Dikarya</taxon>
        <taxon>Ascomycota</taxon>
        <taxon>Pezizomycotina</taxon>
        <taxon>Orbiliomycetes</taxon>
        <taxon>Orbiliales</taxon>
        <taxon>Orbiliaceae</taxon>
        <taxon>Arthrobotrys</taxon>
    </lineage>
</organism>
<evidence type="ECO:0000256" key="4">
    <source>
        <dbReference type="RuleBase" id="RU110713"/>
    </source>
</evidence>
<evidence type="ECO:0000256" key="2">
    <source>
        <dbReference type="ARBA" id="ARBA00022723"/>
    </source>
</evidence>
<reference evidence="6 7" key="1">
    <citation type="submission" date="2019-01" db="EMBL/GenBank/DDBJ databases">
        <title>Intercellular communication is required for trap formation in the nematode-trapping fungus Duddingtonia flagrans.</title>
        <authorList>
            <person name="Youssar L."/>
            <person name="Wernet V."/>
            <person name="Hensel N."/>
            <person name="Hildebrandt H.-G."/>
            <person name="Fischer R."/>
        </authorList>
    </citation>
    <scope>NUCLEOTIDE SEQUENCE [LARGE SCALE GENOMIC DNA]</scope>
    <source>
        <strain evidence="6 7">CBS H-5679</strain>
    </source>
</reference>
<keyword evidence="7" id="KW-1185">Reference proteome</keyword>
<evidence type="ECO:0000313" key="7">
    <source>
        <dbReference type="Proteomes" id="UP000283090"/>
    </source>
</evidence>
<accession>A0A436ZZ21</accession>
<dbReference type="RefSeq" id="XP_067489764.1">
    <property type="nucleotide sequence ID" value="XM_067635322.1"/>
</dbReference>
<comment type="similarity">
    <text evidence="1 4">Belongs to the yippee family.</text>
</comment>
<dbReference type="VEuPathDB" id="FungiDB:DFL_005982"/>
<evidence type="ECO:0000256" key="1">
    <source>
        <dbReference type="ARBA" id="ARBA00005613"/>
    </source>
</evidence>
<gene>
    <name evidence="6" type="ORF">DFL_005982</name>
</gene>
<dbReference type="EMBL" id="SAEB01000007">
    <property type="protein sequence ID" value="RVD84220.1"/>
    <property type="molecule type" value="Genomic_DNA"/>
</dbReference>
<dbReference type="GeneID" id="93588293"/>
<dbReference type="Pfam" id="PF03226">
    <property type="entry name" value="Yippee-Mis18"/>
    <property type="match status" value="1"/>
</dbReference>
<comment type="caution">
    <text evidence="6">The sequence shown here is derived from an EMBL/GenBank/DDBJ whole genome shotgun (WGS) entry which is preliminary data.</text>
</comment>
<dbReference type="AlphaFoldDB" id="A0A436ZZ21"/>
<keyword evidence="3" id="KW-0862">Zinc</keyword>
<feature type="domain" description="Yippee" evidence="5">
    <location>
        <begin position="13"/>
        <end position="110"/>
    </location>
</feature>
<dbReference type="GO" id="GO:0046872">
    <property type="term" value="F:metal ion binding"/>
    <property type="evidence" value="ECO:0007669"/>
    <property type="project" value="UniProtKB-KW"/>
</dbReference>
<dbReference type="STRING" id="97331.A0A436ZZ21"/>
<sequence length="110" mass="12764">MGLIYNEYLNSTRIYGCRTCKAHLANHEDIISRNFRGQHGKAFLFSSVVNNVEGQPVERNMTTGRHIVRDIMCRSCDEIVGWKYDKAFESSEKYKEGKYILEAELLVNVR</sequence>
<dbReference type="InterPro" id="IPR039058">
    <property type="entry name" value="Yippee_fam"/>
</dbReference>